<proteinExistence type="predicted"/>
<reference evidence="1" key="1">
    <citation type="submission" date="2018-09" db="EMBL/GenBank/DDBJ databases">
        <title>Murine metabolic-syndrome-specific gut microbial biobank.</title>
        <authorList>
            <person name="Liu C."/>
        </authorList>
    </citation>
    <scope>NUCLEOTIDE SEQUENCE</scope>
    <source>
        <strain evidence="1">D42-62</strain>
    </source>
</reference>
<keyword evidence="2" id="KW-1185">Reference proteome</keyword>
<dbReference type="AlphaFoldDB" id="A0A9X5GQC3"/>
<dbReference type="SUPFAM" id="SSF51445">
    <property type="entry name" value="(Trans)glycosidases"/>
    <property type="match status" value="1"/>
</dbReference>
<dbReference type="OrthoDB" id="9780891at2"/>
<organism evidence="1 2">
    <name type="scientific">Parablautia muri</name>
    <dbReference type="NCBI Taxonomy" id="2320879"/>
    <lineage>
        <taxon>Bacteria</taxon>
        <taxon>Bacillati</taxon>
        <taxon>Bacillota</taxon>
        <taxon>Clostridia</taxon>
        <taxon>Lachnospirales</taxon>
        <taxon>Lachnospiraceae</taxon>
        <taxon>Parablautia</taxon>
    </lineage>
</organism>
<dbReference type="EMBL" id="QZDT01000005">
    <property type="protein sequence ID" value="NBJ92033.1"/>
    <property type="molecule type" value="Genomic_DNA"/>
</dbReference>
<dbReference type="Proteomes" id="UP001154420">
    <property type="component" value="Unassembled WGS sequence"/>
</dbReference>
<dbReference type="InterPro" id="IPR028212">
    <property type="entry name" value="GHL6"/>
</dbReference>
<dbReference type="InterPro" id="IPR017853">
    <property type="entry name" value="GH"/>
</dbReference>
<evidence type="ECO:0000313" key="2">
    <source>
        <dbReference type="Proteomes" id="UP001154420"/>
    </source>
</evidence>
<protein>
    <recommendedName>
        <fullName evidence="3">Beta-galactosidase trimerisation domain-containing protein</fullName>
    </recommendedName>
</protein>
<dbReference type="Pfam" id="PF14871">
    <property type="entry name" value="GHL6"/>
    <property type="match status" value="1"/>
</dbReference>
<accession>A0A9X5GQC3</accession>
<dbReference type="InterPro" id="IPR029062">
    <property type="entry name" value="Class_I_gatase-like"/>
</dbReference>
<evidence type="ECO:0000313" key="1">
    <source>
        <dbReference type="EMBL" id="NBJ92033.1"/>
    </source>
</evidence>
<evidence type="ECO:0008006" key="3">
    <source>
        <dbReference type="Google" id="ProtNLM"/>
    </source>
</evidence>
<dbReference type="RefSeq" id="WP_160559104.1">
    <property type="nucleotide sequence ID" value="NZ_QZDT01000005.1"/>
</dbReference>
<name>A0A9X5GQC3_9FIRM</name>
<dbReference type="Gene3D" id="3.40.50.880">
    <property type="match status" value="1"/>
</dbReference>
<sequence length="682" mass="78317">MWIEGNYRRNLMDMHIDDWNPEFLSRLNVDEYVEALKDAGIQAAMVKGRPHTGLAYYPTKVGRMHKGLKGFDFLGTMVQKCHENGIAVVTYFTQIFDNWAYENHPEWRIITAEGKGMREYHEKENMKTGRYGIVCPNNEGYREYVKACLTEMNELYDFDGMFLDMTFFPEVCYCPSCRKRYMDETGKELPRVMDWKNPDWLEYVYKRDEWMADYARFATGCVKKIKPHVTIEHQFSSIAASWISANSELLLDAIDCASGDYYGGFLQQTFINKYYKNVSPNLPFVYHTSRCDPELLYHTTTKTEEEMLLHVITALVHNGAFLLVDAINPDGSIVPQVYHGLMKRIYENTKRFEKYVSGDLYHDAAIWFATHAKYDPNETEIEVTEKSFHPAYYMEAPVAASSVLREYNVPFEVIGTKNIREEKAKVLVLSHVANIREEEMDEIEAFLAKGGNLLISGPVGNERLQKLLGIKVSGRTEHNFTYMSPTKEGERFFEGFSHLVPLTIDGHQMEAEIVDDKNLTVLATKTLPYTMTGRCEFAAIHSNPPGIYTNSPCAVLKDVGKSKIIWTAAPVEMSRPYMSRKVFFRMIDFLRGEASFTSNAPKFVEVIGWQKDGTDYFAAINQQEESPVAPMYDITIDVKGKADKKAYLLPERTELKTEITGGDTLRIYLPKLEIFHILCLES</sequence>
<comment type="caution">
    <text evidence="1">The sequence shown here is derived from an EMBL/GenBank/DDBJ whole genome shotgun (WGS) entry which is preliminary data.</text>
</comment>
<gene>
    <name evidence="1" type="ORF">D5281_05380</name>
</gene>
<dbReference type="Gene3D" id="3.20.20.80">
    <property type="entry name" value="Glycosidases"/>
    <property type="match status" value="1"/>
</dbReference>